<name>A0A397RZS4_9MOLU</name>
<dbReference type="InParanoid" id="A0A397RZS4"/>
<dbReference type="Proteomes" id="UP000266506">
    <property type="component" value="Unassembled WGS sequence"/>
</dbReference>
<dbReference type="RefSeq" id="WP_119015878.1">
    <property type="nucleotide sequence ID" value="NZ_QXEV01000005.1"/>
</dbReference>
<keyword evidence="2" id="KW-1185">Reference proteome</keyword>
<sequence>MENIIKCQNPMQSYLDLTVSAKEYGGPQRFLNQIYLKGCKDTAQAAIDYYTPKIKTRDGIIVALVNAILLREAISIISKKRKYHKEKKKKMEIINI</sequence>
<dbReference type="AlphaFoldDB" id="A0A397RZS4"/>
<organism evidence="1 2">
    <name type="scientific">Anaeroplasma bactoclasticum</name>
    <dbReference type="NCBI Taxonomy" id="2088"/>
    <lineage>
        <taxon>Bacteria</taxon>
        <taxon>Bacillati</taxon>
        <taxon>Mycoplasmatota</taxon>
        <taxon>Mollicutes</taxon>
        <taxon>Anaeroplasmatales</taxon>
        <taxon>Anaeroplasmataceae</taxon>
        <taxon>Anaeroplasma</taxon>
    </lineage>
</organism>
<evidence type="ECO:0000313" key="1">
    <source>
        <dbReference type="EMBL" id="RIA77929.1"/>
    </source>
</evidence>
<accession>A0A397RZS4</accession>
<evidence type="ECO:0000313" key="2">
    <source>
        <dbReference type="Proteomes" id="UP000266506"/>
    </source>
</evidence>
<reference evidence="1 2" key="1">
    <citation type="submission" date="2018-08" db="EMBL/GenBank/DDBJ databases">
        <title>Genomic Encyclopedia of Archaeal and Bacterial Type Strains, Phase II (KMG-II): from individual species to whole genera.</title>
        <authorList>
            <person name="Goeker M."/>
        </authorList>
    </citation>
    <scope>NUCLEOTIDE SEQUENCE [LARGE SCALE GENOMIC DNA]</scope>
    <source>
        <strain evidence="1 2">ATCC 27112</strain>
    </source>
</reference>
<proteinExistence type="predicted"/>
<gene>
    <name evidence="1" type="ORF">EI71_00712</name>
</gene>
<comment type="caution">
    <text evidence="1">The sequence shown here is derived from an EMBL/GenBank/DDBJ whole genome shotgun (WGS) entry which is preliminary data.</text>
</comment>
<protein>
    <submittedName>
        <fullName evidence="1">Uncharacterized protein</fullName>
    </submittedName>
</protein>
<dbReference type="EMBL" id="QXEV01000005">
    <property type="protein sequence ID" value="RIA77929.1"/>
    <property type="molecule type" value="Genomic_DNA"/>
</dbReference>